<evidence type="ECO:0000313" key="3">
    <source>
        <dbReference type="EMBL" id="KAF7113698.1"/>
    </source>
</evidence>
<gene>
    <name evidence="3" type="ORF">CNMCM5793_003054</name>
    <name evidence="4" type="ORF">CNMCM6106_002799</name>
</gene>
<dbReference type="OrthoDB" id="2687876at2759"/>
<reference evidence="3" key="1">
    <citation type="submission" date="2020-06" db="EMBL/GenBank/DDBJ databases">
        <title>Draft genome sequences of strains closely related to Aspergillus parafelis and Aspergillus hiratsukae.</title>
        <authorList>
            <person name="Dos Santos R.A.C."/>
            <person name="Rivero-Menendez O."/>
            <person name="Steenwyk J.L."/>
            <person name="Mead M.E."/>
            <person name="Goldman G.H."/>
            <person name="Alastruey-Izquierdo A."/>
            <person name="Rokas A."/>
        </authorList>
    </citation>
    <scope>NUCLEOTIDE SEQUENCE</scope>
    <source>
        <strain evidence="3">CNM-CM5793</strain>
        <strain evidence="4">CNM-CM6106</strain>
    </source>
</reference>
<feature type="region of interest" description="Disordered" evidence="1">
    <location>
        <begin position="234"/>
        <end position="262"/>
    </location>
</feature>
<dbReference type="EMBL" id="JACBAF010002320">
    <property type="protein sequence ID" value="KAF7155344.1"/>
    <property type="molecule type" value="Genomic_DNA"/>
</dbReference>
<feature type="domain" description="F-box" evidence="2">
    <location>
        <begin position="48"/>
        <end position="94"/>
    </location>
</feature>
<evidence type="ECO:0000259" key="2">
    <source>
        <dbReference type="PROSITE" id="PS50181"/>
    </source>
</evidence>
<dbReference type="EMBL" id="JACBAD010002130">
    <property type="protein sequence ID" value="KAF7113698.1"/>
    <property type="molecule type" value="Genomic_DNA"/>
</dbReference>
<dbReference type="Proteomes" id="UP000630445">
    <property type="component" value="Unassembled WGS sequence"/>
</dbReference>
<sequence>MASGTAYRCKNLHLHVLHFLPNPIKTKSAGKLYKAPPSKASKTHRRSKALITRLPLEILHLILLNLDLTSMGMLRRVDTTSRHLVESLPAYCLLRKHAPNTLRLMDATRCSSHFPIQWIFTEFCHPWCRTCGEFGPYLYLPTVSRSCYKCNWLRPEYQLAPVADVCLHFGLTPKDVKSLPIICDIFSPKNRFADVTQAKALGKQLHGSYKAMRQEYHTRRKELEENYQHRVQKWERQKQQGNPARRPRRPSIHTALGKDGESGSWRMQATLTFPYWDRHTQTLEPGTFCRACTYHWQEGKANDWRCMETIFHPHPPSREAISGHFWRLNFPNIFYIVQQ</sequence>
<dbReference type="PROSITE" id="PS50181">
    <property type="entry name" value="FBOX"/>
    <property type="match status" value="1"/>
</dbReference>
<dbReference type="InterPro" id="IPR001810">
    <property type="entry name" value="F-box_dom"/>
</dbReference>
<keyword evidence="5" id="KW-1185">Reference proteome</keyword>
<accession>A0A8H6P0Y7</accession>
<dbReference type="Proteomes" id="UP000662466">
    <property type="component" value="Unassembled WGS sequence"/>
</dbReference>
<name>A0A8H6P0Y7_9EURO</name>
<proteinExistence type="predicted"/>
<evidence type="ECO:0000256" key="1">
    <source>
        <dbReference type="SAM" id="MobiDB-lite"/>
    </source>
</evidence>
<organism evidence="3 5">
    <name type="scientific">Aspergillus hiratsukae</name>
    <dbReference type="NCBI Taxonomy" id="1194566"/>
    <lineage>
        <taxon>Eukaryota</taxon>
        <taxon>Fungi</taxon>
        <taxon>Dikarya</taxon>
        <taxon>Ascomycota</taxon>
        <taxon>Pezizomycotina</taxon>
        <taxon>Eurotiomycetes</taxon>
        <taxon>Eurotiomycetidae</taxon>
        <taxon>Eurotiales</taxon>
        <taxon>Aspergillaceae</taxon>
        <taxon>Aspergillus</taxon>
        <taxon>Aspergillus subgen. Fumigati</taxon>
    </lineage>
</organism>
<evidence type="ECO:0000313" key="4">
    <source>
        <dbReference type="EMBL" id="KAF7155344.1"/>
    </source>
</evidence>
<comment type="caution">
    <text evidence="3">The sequence shown here is derived from an EMBL/GenBank/DDBJ whole genome shotgun (WGS) entry which is preliminary data.</text>
</comment>
<evidence type="ECO:0000313" key="5">
    <source>
        <dbReference type="Proteomes" id="UP000630445"/>
    </source>
</evidence>
<dbReference type="AlphaFoldDB" id="A0A8H6P0Y7"/>
<protein>
    <recommendedName>
        <fullName evidence="2">F-box domain-containing protein</fullName>
    </recommendedName>
</protein>